<gene>
    <name evidence="2" type="ORF">METZ01_LOCUS289852</name>
</gene>
<organism evidence="2">
    <name type="scientific">marine metagenome</name>
    <dbReference type="NCBI Taxonomy" id="408172"/>
    <lineage>
        <taxon>unclassified sequences</taxon>
        <taxon>metagenomes</taxon>
        <taxon>ecological metagenomes</taxon>
    </lineage>
</organism>
<dbReference type="PANTHER" id="PTHR46211:SF14">
    <property type="entry name" value="GLYCEROPHOSPHODIESTER PHOSPHODIESTERASE"/>
    <property type="match status" value="1"/>
</dbReference>
<dbReference type="PROSITE" id="PS51704">
    <property type="entry name" value="GP_PDE"/>
    <property type="match status" value="1"/>
</dbReference>
<reference evidence="2" key="1">
    <citation type="submission" date="2018-05" db="EMBL/GenBank/DDBJ databases">
        <authorList>
            <person name="Lanie J.A."/>
            <person name="Ng W.-L."/>
            <person name="Kazmierczak K.M."/>
            <person name="Andrzejewski T.M."/>
            <person name="Davidsen T.M."/>
            <person name="Wayne K.J."/>
            <person name="Tettelin H."/>
            <person name="Glass J.I."/>
            <person name="Rusch D."/>
            <person name="Podicherti R."/>
            <person name="Tsui H.-C.T."/>
            <person name="Winkler M.E."/>
        </authorList>
    </citation>
    <scope>NUCLEOTIDE SEQUENCE</scope>
</reference>
<dbReference type="SUPFAM" id="SSF51695">
    <property type="entry name" value="PLC-like phosphodiesterases"/>
    <property type="match status" value="1"/>
</dbReference>
<dbReference type="Pfam" id="PF03009">
    <property type="entry name" value="GDPD"/>
    <property type="match status" value="1"/>
</dbReference>
<feature type="non-terminal residue" evidence="2">
    <location>
        <position position="1"/>
    </location>
</feature>
<protein>
    <recommendedName>
        <fullName evidence="1">GP-PDE domain-containing protein</fullName>
    </recommendedName>
</protein>
<feature type="domain" description="GP-PDE" evidence="1">
    <location>
        <begin position="7"/>
        <end position="227"/>
    </location>
</feature>
<dbReference type="CDD" id="cd08556">
    <property type="entry name" value="GDPD"/>
    <property type="match status" value="1"/>
</dbReference>
<dbReference type="GO" id="GO:0006629">
    <property type="term" value="P:lipid metabolic process"/>
    <property type="evidence" value="ECO:0007669"/>
    <property type="project" value="InterPro"/>
</dbReference>
<dbReference type="PANTHER" id="PTHR46211">
    <property type="entry name" value="GLYCEROPHOSPHORYL DIESTER PHOSPHODIESTERASE"/>
    <property type="match status" value="1"/>
</dbReference>
<dbReference type="InterPro" id="IPR017946">
    <property type="entry name" value="PLC-like_Pdiesterase_TIM-brl"/>
</dbReference>
<name>A0A382LJM9_9ZZZZ</name>
<evidence type="ECO:0000259" key="1">
    <source>
        <dbReference type="PROSITE" id="PS51704"/>
    </source>
</evidence>
<accession>A0A382LJM9</accession>
<dbReference type="GO" id="GO:0008081">
    <property type="term" value="F:phosphoric diester hydrolase activity"/>
    <property type="evidence" value="ECO:0007669"/>
    <property type="project" value="InterPro"/>
</dbReference>
<evidence type="ECO:0000313" key="2">
    <source>
        <dbReference type="EMBL" id="SVC36998.1"/>
    </source>
</evidence>
<dbReference type="EMBL" id="UINC01087547">
    <property type="protein sequence ID" value="SVC36998.1"/>
    <property type="molecule type" value="Genomic_DNA"/>
</dbReference>
<dbReference type="Gene3D" id="3.20.20.190">
    <property type="entry name" value="Phosphatidylinositol (PI) phosphodiesterase"/>
    <property type="match status" value="1"/>
</dbReference>
<dbReference type="InterPro" id="IPR030395">
    <property type="entry name" value="GP_PDE_dom"/>
</dbReference>
<sequence>AEWSSDPILFAHRGGRAHAPENSLQAFATARSMGATGLESDVWCTVDGVPVLHHDGRVGSLFRRRPIGDVPHTALPTSVPTLGELYRTVGPDVQVSLDLKDPAAIHAVLDVARRHRAIGSLWVCHPEHALLADWRDLDQDLRLVHSTRFDHIVEGPERRAADLAGSGVDAVNLPESDWSAGLVALFQRFGLLCLGWDAQHPRQIDRLLNLGLDGIYGDHVDRLVNGLARRRPAL</sequence>
<dbReference type="AlphaFoldDB" id="A0A382LJM9"/>
<proteinExistence type="predicted"/>